<dbReference type="PANTHER" id="PTHR47843:SF5">
    <property type="entry name" value="BTB_POZ DOMAIN PROTEIN"/>
    <property type="match status" value="1"/>
</dbReference>
<evidence type="ECO:0000259" key="1">
    <source>
        <dbReference type="PROSITE" id="PS50097"/>
    </source>
</evidence>
<dbReference type="Gene3D" id="3.30.710.10">
    <property type="entry name" value="Potassium Channel Kv1.1, Chain A"/>
    <property type="match status" value="1"/>
</dbReference>
<dbReference type="AlphaFoldDB" id="A0A0B7KC03"/>
<gene>
    <name evidence="2" type="ORF">BN869_000009065_1</name>
</gene>
<sequence>MSARQETEDHDFMSALLLSGKYSDFKLRCQGVEFRLHKSVVCMQSPMFAAALDGNFTEAASSTIVAELFDLDTIRRLIQFFYIGDYNAESPSDTKKLIIKLESPFEEDLTPAGTEILSAMSVADQLRAHIDLNIAADYYQVPDLLKMTRDEVEKLLQHHWNASAFPELFDRVSSVVADTKLQSIVTDAAARHLEELLQLKEFRELDCISDMTIKLLSSVLEANKSTRSPKLKSPKKRKSTFSRCFWSVAM</sequence>
<name>A0A0B7KC03_BIOOC</name>
<protein>
    <recommendedName>
        <fullName evidence="1">BTB domain-containing protein</fullName>
    </recommendedName>
</protein>
<accession>A0A0B7KC03</accession>
<dbReference type="EMBL" id="CDPU01000032">
    <property type="protein sequence ID" value="CEO53007.1"/>
    <property type="molecule type" value="Genomic_DNA"/>
</dbReference>
<dbReference type="SUPFAM" id="SSF54695">
    <property type="entry name" value="POZ domain"/>
    <property type="match status" value="1"/>
</dbReference>
<organism evidence="2">
    <name type="scientific">Bionectria ochroleuca</name>
    <name type="common">Gliocladium roseum</name>
    <dbReference type="NCBI Taxonomy" id="29856"/>
    <lineage>
        <taxon>Eukaryota</taxon>
        <taxon>Fungi</taxon>
        <taxon>Dikarya</taxon>
        <taxon>Ascomycota</taxon>
        <taxon>Pezizomycotina</taxon>
        <taxon>Sordariomycetes</taxon>
        <taxon>Hypocreomycetidae</taxon>
        <taxon>Hypocreales</taxon>
        <taxon>Bionectriaceae</taxon>
        <taxon>Clonostachys</taxon>
    </lineage>
</organism>
<dbReference type="CDD" id="cd18186">
    <property type="entry name" value="BTB_POZ_ZBTB_KLHL-like"/>
    <property type="match status" value="1"/>
</dbReference>
<dbReference type="InterPro" id="IPR011333">
    <property type="entry name" value="SKP1/BTB/POZ_sf"/>
</dbReference>
<dbReference type="PANTHER" id="PTHR47843">
    <property type="entry name" value="BTB DOMAIN-CONTAINING PROTEIN-RELATED"/>
    <property type="match status" value="1"/>
</dbReference>
<reference evidence="2" key="1">
    <citation type="submission" date="2015-01" db="EMBL/GenBank/DDBJ databases">
        <authorList>
            <person name="Durling Mikael"/>
        </authorList>
    </citation>
    <scope>NUCLEOTIDE SEQUENCE</scope>
</reference>
<proteinExistence type="predicted"/>
<feature type="domain" description="BTB" evidence="1">
    <location>
        <begin position="23"/>
        <end position="90"/>
    </location>
</feature>
<evidence type="ECO:0000313" key="2">
    <source>
        <dbReference type="EMBL" id="CEO53007.1"/>
    </source>
</evidence>
<dbReference type="Pfam" id="PF00651">
    <property type="entry name" value="BTB"/>
    <property type="match status" value="1"/>
</dbReference>
<dbReference type="InterPro" id="IPR000210">
    <property type="entry name" value="BTB/POZ_dom"/>
</dbReference>
<dbReference type="PROSITE" id="PS50097">
    <property type="entry name" value="BTB"/>
    <property type="match status" value="1"/>
</dbReference>